<dbReference type="InterPro" id="IPR000620">
    <property type="entry name" value="EamA_dom"/>
</dbReference>
<dbReference type="Pfam" id="PF00892">
    <property type="entry name" value="EamA"/>
    <property type="match status" value="1"/>
</dbReference>
<keyword evidence="4" id="KW-1003">Cell membrane</keyword>
<keyword evidence="6 9" id="KW-1133">Transmembrane helix</keyword>
<accession>A0A172Y837</accession>
<keyword evidence="7 9" id="KW-0472">Membrane</keyword>
<evidence type="ECO:0000256" key="6">
    <source>
        <dbReference type="ARBA" id="ARBA00022989"/>
    </source>
</evidence>
<proteinExistence type="inferred from homology"/>
<name>A0A172Y837_9CAUL</name>
<dbReference type="AlphaFoldDB" id="A0A172Y837"/>
<dbReference type="PANTHER" id="PTHR22911">
    <property type="entry name" value="ACYL-MALONYL CONDENSING ENZYME-RELATED"/>
    <property type="match status" value="1"/>
</dbReference>
<feature type="transmembrane region" description="Helical" evidence="9">
    <location>
        <begin position="187"/>
        <end position="205"/>
    </location>
</feature>
<gene>
    <name evidence="11" type="ORF">DA69_11870</name>
</gene>
<protein>
    <submittedName>
        <fullName evidence="11">Permease</fullName>
    </submittedName>
</protein>
<dbReference type="OrthoDB" id="369870at2"/>
<dbReference type="EMBL" id="CP015614">
    <property type="protein sequence ID" value="ANF55377.1"/>
    <property type="molecule type" value="Genomic_DNA"/>
</dbReference>
<keyword evidence="12" id="KW-1185">Reference proteome</keyword>
<dbReference type="STRING" id="588932.DA69_11870"/>
<evidence type="ECO:0000256" key="5">
    <source>
        <dbReference type="ARBA" id="ARBA00022692"/>
    </source>
</evidence>
<evidence type="ECO:0000256" key="8">
    <source>
        <dbReference type="SAM" id="MobiDB-lite"/>
    </source>
</evidence>
<dbReference type="Proteomes" id="UP000077603">
    <property type="component" value="Chromosome"/>
</dbReference>
<dbReference type="RefSeq" id="WP_025976506.1">
    <property type="nucleotide sequence ID" value="NZ_CP015614.1"/>
</dbReference>
<comment type="similarity">
    <text evidence="2">Belongs to the EamA transporter family.</text>
</comment>
<evidence type="ECO:0000256" key="1">
    <source>
        <dbReference type="ARBA" id="ARBA00004651"/>
    </source>
</evidence>
<evidence type="ECO:0000256" key="7">
    <source>
        <dbReference type="ARBA" id="ARBA00023136"/>
    </source>
</evidence>
<sequence length="334" mass="35770">MSASSAPPASEARAALGAGVFCYLIWGFVPLVFQQMGQQGADAWEIMGHRAVWGLVWAALLVMLSRQWTQVMAVLRQPKVLGWLALSAVLIAGNWTTYIIAVNNGRTLDASLGYYLNPLLNMAAGAWLFREKIDWAGKIAMALAAVGVLLQTIALGHAPWVSIILALTFAAYGVIRKRVSVDAQTGLFLECLLLALPGLIWLIHIETSGAGHFTQSAGSVFWLLFAGPATVIPLALFAWAARRMPLSSMGFLQFLAPTIVFIIGALQGEALGPLRIASFVFIWIAVAVFAVGAVLKVRRASVTAETIVAPEPGLLDDPAEDRMDAIGENPPPAR</sequence>
<dbReference type="InterPro" id="IPR004626">
    <property type="entry name" value="RarD"/>
</dbReference>
<feature type="transmembrane region" description="Helical" evidence="9">
    <location>
        <begin position="251"/>
        <end position="268"/>
    </location>
</feature>
<feature type="transmembrane region" description="Helical" evidence="9">
    <location>
        <begin position="217"/>
        <end position="239"/>
    </location>
</feature>
<feature type="transmembrane region" description="Helical" evidence="9">
    <location>
        <begin position="112"/>
        <end position="129"/>
    </location>
</feature>
<dbReference type="InterPro" id="IPR037185">
    <property type="entry name" value="EmrE-like"/>
</dbReference>
<feature type="transmembrane region" description="Helical" evidence="9">
    <location>
        <begin position="12"/>
        <end position="31"/>
    </location>
</feature>
<feature type="transmembrane region" description="Helical" evidence="9">
    <location>
        <begin position="274"/>
        <end position="295"/>
    </location>
</feature>
<dbReference type="SUPFAM" id="SSF103481">
    <property type="entry name" value="Multidrug resistance efflux transporter EmrE"/>
    <property type="match status" value="2"/>
</dbReference>
<feature type="transmembrane region" description="Helical" evidence="9">
    <location>
        <begin position="80"/>
        <end position="100"/>
    </location>
</feature>
<feature type="transmembrane region" description="Helical" evidence="9">
    <location>
        <begin position="51"/>
        <end position="68"/>
    </location>
</feature>
<evidence type="ECO:0000313" key="12">
    <source>
        <dbReference type="Proteomes" id="UP000077603"/>
    </source>
</evidence>
<evidence type="ECO:0000259" key="10">
    <source>
        <dbReference type="Pfam" id="PF00892"/>
    </source>
</evidence>
<evidence type="ECO:0000256" key="2">
    <source>
        <dbReference type="ARBA" id="ARBA00007362"/>
    </source>
</evidence>
<organism evidence="11 12">
    <name type="scientific">Brevundimonas naejangsanensis</name>
    <dbReference type="NCBI Taxonomy" id="588932"/>
    <lineage>
        <taxon>Bacteria</taxon>
        <taxon>Pseudomonadati</taxon>
        <taxon>Pseudomonadota</taxon>
        <taxon>Alphaproteobacteria</taxon>
        <taxon>Caulobacterales</taxon>
        <taxon>Caulobacteraceae</taxon>
        <taxon>Brevundimonas</taxon>
    </lineage>
</organism>
<evidence type="ECO:0000313" key="11">
    <source>
        <dbReference type="EMBL" id="ANF55377.1"/>
    </source>
</evidence>
<dbReference type="GO" id="GO:0005886">
    <property type="term" value="C:plasma membrane"/>
    <property type="evidence" value="ECO:0007669"/>
    <property type="project" value="UniProtKB-SubCell"/>
</dbReference>
<keyword evidence="5 9" id="KW-0812">Transmembrane</keyword>
<feature type="region of interest" description="Disordered" evidence="8">
    <location>
        <begin position="313"/>
        <end position="334"/>
    </location>
</feature>
<dbReference type="KEGG" id="bne:DA69_11870"/>
<dbReference type="PANTHER" id="PTHR22911:SF137">
    <property type="entry name" value="SOLUTE CARRIER FAMILY 35 MEMBER G2-RELATED"/>
    <property type="match status" value="1"/>
</dbReference>
<dbReference type="eggNOG" id="COG2962">
    <property type="taxonomic scope" value="Bacteria"/>
</dbReference>
<evidence type="ECO:0000256" key="3">
    <source>
        <dbReference type="ARBA" id="ARBA00022448"/>
    </source>
</evidence>
<dbReference type="NCBIfam" id="TIGR00688">
    <property type="entry name" value="rarD"/>
    <property type="match status" value="1"/>
</dbReference>
<evidence type="ECO:0000256" key="4">
    <source>
        <dbReference type="ARBA" id="ARBA00022475"/>
    </source>
</evidence>
<feature type="domain" description="EamA" evidence="10">
    <location>
        <begin position="20"/>
        <end position="150"/>
    </location>
</feature>
<feature type="transmembrane region" description="Helical" evidence="9">
    <location>
        <begin position="136"/>
        <end position="153"/>
    </location>
</feature>
<evidence type="ECO:0000256" key="9">
    <source>
        <dbReference type="SAM" id="Phobius"/>
    </source>
</evidence>
<keyword evidence="3" id="KW-0813">Transport</keyword>
<comment type="subcellular location">
    <subcellularLocation>
        <location evidence="1">Cell membrane</location>
        <topology evidence="1">Multi-pass membrane protein</topology>
    </subcellularLocation>
</comment>
<reference evidence="11 12" key="1">
    <citation type="journal article" date="2014" name="Genome Announc.">
        <title>Genome Sequence of a Promising Hydrogen-Producing Facultative Anaerobic Bacterium, Brevundimonas naejangsanensis Strain B1.</title>
        <authorList>
            <person name="Su H."/>
            <person name="Zhang T."/>
            <person name="Bao M."/>
            <person name="Jiang Y."/>
            <person name="Wang Y."/>
            <person name="Tan T."/>
        </authorList>
    </citation>
    <scope>NUCLEOTIDE SEQUENCE [LARGE SCALE GENOMIC DNA]</scope>
    <source>
        <strain evidence="11 12">B1</strain>
    </source>
</reference>